<keyword evidence="4" id="KW-1185">Reference proteome</keyword>
<comment type="similarity">
    <text evidence="2">Belongs to the peptidase S1 family. CLIP subfamily.</text>
</comment>
<dbReference type="Gene3D" id="2.40.10.10">
    <property type="entry name" value="Trypsin-like serine proteases"/>
    <property type="match status" value="1"/>
</dbReference>
<reference evidence="5" key="1">
    <citation type="submission" date="2025-08" db="UniProtKB">
        <authorList>
            <consortium name="RefSeq"/>
        </authorList>
    </citation>
    <scope>IDENTIFICATION</scope>
    <source>
        <tissue evidence="5">Whole larvae</tissue>
    </source>
</reference>
<accession>A0A6J1X5T0</accession>
<organism evidence="4 5">
    <name type="scientific">Galleria mellonella</name>
    <name type="common">Greater wax moth</name>
    <dbReference type="NCBI Taxonomy" id="7137"/>
    <lineage>
        <taxon>Eukaryota</taxon>
        <taxon>Metazoa</taxon>
        <taxon>Ecdysozoa</taxon>
        <taxon>Arthropoda</taxon>
        <taxon>Hexapoda</taxon>
        <taxon>Insecta</taxon>
        <taxon>Pterygota</taxon>
        <taxon>Neoptera</taxon>
        <taxon>Endopterygota</taxon>
        <taxon>Lepidoptera</taxon>
        <taxon>Glossata</taxon>
        <taxon>Ditrysia</taxon>
        <taxon>Pyraloidea</taxon>
        <taxon>Pyralidae</taxon>
        <taxon>Galleriinae</taxon>
        <taxon>Galleria</taxon>
    </lineage>
</organism>
<proteinExistence type="inferred from homology"/>
<dbReference type="GeneID" id="113523544"/>
<dbReference type="AlphaFoldDB" id="A0A6J1X5T0"/>
<dbReference type="RefSeq" id="XP_026765331.3">
    <property type="nucleotide sequence ID" value="XM_026909530.3"/>
</dbReference>
<dbReference type="Proteomes" id="UP001652740">
    <property type="component" value="Unplaced"/>
</dbReference>
<gene>
    <name evidence="5" type="primary">LOC113523544</name>
</gene>
<dbReference type="SUPFAM" id="SSF50494">
    <property type="entry name" value="Trypsin-like serine proteases"/>
    <property type="match status" value="1"/>
</dbReference>
<dbReference type="InterPro" id="IPR043504">
    <property type="entry name" value="Peptidase_S1_PA_chymotrypsin"/>
</dbReference>
<protein>
    <submittedName>
        <fullName evidence="5">Uncharacterized protein LOC113523544</fullName>
    </submittedName>
</protein>
<dbReference type="InterPro" id="IPR001254">
    <property type="entry name" value="Trypsin_dom"/>
</dbReference>
<dbReference type="KEGG" id="gmw:113523544"/>
<dbReference type="PANTHER" id="PTHR24256">
    <property type="entry name" value="TRYPTASE-RELATED"/>
    <property type="match status" value="1"/>
</dbReference>
<evidence type="ECO:0000259" key="3">
    <source>
        <dbReference type="PROSITE" id="PS50240"/>
    </source>
</evidence>
<evidence type="ECO:0000313" key="5">
    <source>
        <dbReference type="RefSeq" id="XP_026765331.3"/>
    </source>
</evidence>
<name>A0A6J1X5T0_GALME</name>
<sequence>MSAYYFLDNFVYFHKNMIFRLLLSLFCVFFLAKADGETEIKRGTFPFMAYIYYPDETILDAFGNRFLRGGVLIKTDWLITSGIQLSGVNGTPVGFPLKTLLARLGAITIDPEFTVNEDEDEQEREVIQIVRPYNHSATLWWRTDVTLMKTLLPFNLTSAVSPTTLTFRHDIPEKTCNILIYAKKDGNWTDDRILTQLAVKMLPPSIENCGSSFFAPTMMCAGDSNHKKFLDNNPEFCVGNSGGPLICENEVVGLQTYIGNNCEQPHLYQLISAWENLIFCSTEDNCGEKHCANVCVVTNKDSIKETDVVTSPETTINMLNLSSKLIKEETIDLKETDITVGSSFMPMVPTKTRATEQIYSTISTTIQIVTESSSKSTIKTIEESETKLWPKEKKSDLRKKFDEEESDKIERKLNTEAQHQNVSKKVRSAAERNAYFYQSFFHIIMVFCFI</sequence>
<evidence type="ECO:0000256" key="2">
    <source>
        <dbReference type="ARBA" id="ARBA00024195"/>
    </source>
</evidence>
<dbReference type="PROSITE" id="PS50240">
    <property type="entry name" value="TRYPSIN_DOM"/>
    <property type="match status" value="1"/>
</dbReference>
<evidence type="ECO:0000256" key="1">
    <source>
        <dbReference type="ARBA" id="ARBA00023157"/>
    </source>
</evidence>
<evidence type="ECO:0000313" key="4">
    <source>
        <dbReference type="Proteomes" id="UP001652740"/>
    </source>
</evidence>
<dbReference type="InParanoid" id="A0A6J1X5T0"/>
<feature type="domain" description="Peptidase S1" evidence="3">
    <location>
        <begin position="33"/>
        <end position="283"/>
    </location>
</feature>
<keyword evidence="1" id="KW-1015">Disulfide bond</keyword>
<dbReference type="SMART" id="SM00020">
    <property type="entry name" value="Tryp_SPc"/>
    <property type="match status" value="1"/>
</dbReference>
<dbReference type="GO" id="GO:0004252">
    <property type="term" value="F:serine-type endopeptidase activity"/>
    <property type="evidence" value="ECO:0007669"/>
    <property type="project" value="InterPro"/>
</dbReference>
<dbReference type="InterPro" id="IPR009003">
    <property type="entry name" value="Peptidase_S1_PA"/>
</dbReference>
<dbReference type="Pfam" id="PF00089">
    <property type="entry name" value="Trypsin"/>
    <property type="match status" value="1"/>
</dbReference>
<dbReference type="GO" id="GO:0006508">
    <property type="term" value="P:proteolysis"/>
    <property type="evidence" value="ECO:0007669"/>
    <property type="project" value="InterPro"/>
</dbReference>
<dbReference type="InterPro" id="IPR051487">
    <property type="entry name" value="Ser/Thr_Proteases_Immune/Dev"/>
</dbReference>